<dbReference type="PROSITE" id="PS00552">
    <property type="entry name" value="HTH_MERR_1"/>
    <property type="match status" value="1"/>
</dbReference>
<evidence type="ECO:0000313" key="7">
    <source>
        <dbReference type="EMBL" id="ANC77454.1"/>
    </source>
</evidence>
<dbReference type="RefSeq" id="WP_066395114.1">
    <property type="nucleotide sequence ID" value="NZ_CP015378.1"/>
</dbReference>
<name>A0A160IMQ1_9BACL</name>
<keyword evidence="8" id="KW-1185">Reference proteome</keyword>
<reference evidence="7 8" key="1">
    <citation type="submission" date="2016-04" db="EMBL/GenBank/DDBJ databases">
        <title>Complete genome sequence of Fictibacillus phosphorivorans G25-29, a strain toxic to nematodes.</title>
        <authorList>
            <person name="Zheng Z."/>
        </authorList>
    </citation>
    <scope>NUCLEOTIDE SEQUENCE [LARGE SCALE GENOMIC DNA]</scope>
    <source>
        <strain evidence="7 8">G25-29</strain>
    </source>
</reference>
<evidence type="ECO:0000259" key="6">
    <source>
        <dbReference type="PROSITE" id="PS50937"/>
    </source>
</evidence>
<dbReference type="InterPro" id="IPR029442">
    <property type="entry name" value="GyrI-like"/>
</dbReference>
<dbReference type="SUPFAM" id="SSF46955">
    <property type="entry name" value="Putative DNA-binding domain"/>
    <property type="match status" value="1"/>
</dbReference>
<accession>A0A160IMQ1</accession>
<feature type="coiled-coil region" evidence="5">
    <location>
        <begin position="90"/>
        <end position="117"/>
    </location>
</feature>
<organism evidence="7 8">
    <name type="scientific">Fictibacillus phosphorivorans</name>
    <dbReference type="NCBI Taxonomy" id="1221500"/>
    <lineage>
        <taxon>Bacteria</taxon>
        <taxon>Bacillati</taxon>
        <taxon>Bacillota</taxon>
        <taxon>Bacilli</taxon>
        <taxon>Bacillales</taxon>
        <taxon>Fictibacillaceae</taxon>
        <taxon>Fictibacillus</taxon>
    </lineage>
</organism>
<gene>
    <name evidence="7" type="ORF">ABE65_011855</name>
</gene>
<sequence length="289" mass="34058">MEEKTYFTIGEISKLCSVAASTLRYYDQIDLLKPTDLNRSNNYRYYTFKDIAKIRIIQNLRELDFSIDEISSMFQEGDILNQLTIMKNKRELIRKEIINLHNKYRSLNKRIRIIEKEMDAFPSNDIEDMKIKELPKRRILSLRKQTNRANLNLYTLHFNELISHAKKNNIFPSTHLMLIHHHIDVNLPFDQSKYEKVLKDLEFSLMIDPSITLGRVLPEGTYLTFTTKGMAGKDTFSAIYEKIQVWLRFNKYRATGPLIDLLLTNLTNLQPDQIPDNILTEVQIKIEKV</sequence>
<dbReference type="STRING" id="1221500.ABE65_011855"/>
<evidence type="ECO:0000256" key="4">
    <source>
        <dbReference type="ARBA" id="ARBA00023163"/>
    </source>
</evidence>
<dbReference type="SUPFAM" id="SSF55136">
    <property type="entry name" value="Probable bacterial effector-binding domain"/>
    <property type="match status" value="1"/>
</dbReference>
<dbReference type="Pfam" id="PF06445">
    <property type="entry name" value="GyrI-like"/>
    <property type="match status" value="1"/>
</dbReference>
<dbReference type="Proteomes" id="UP000076623">
    <property type="component" value="Chromosome"/>
</dbReference>
<dbReference type="Gene3D" id="3.20.80.10">
    <property type="entry name" value="Regulatory factor, effector binding domain"/>
    <property type="match status" value="1"/>
</dbReference>
<dbReference type="SMART" id="SM00871">
    <property type="entry name" value="AraC_E_bind"/>
    <property type="match status" value="1"/>
</dbReference>
<dbReference type="InterPro" id="IPR010499">
    <property type="entry name" value="AraC_E-bd"/>
</dbReference>
<dbReference type="InterPro" id="IPR011256">
    <property type="entry name" value="Reg_factor_effector_dom_sf"/>
</dbReference>
<dbReference type="EMBL" id="CP015378">
    <property type="protein sequence ID" value="ANC77454.1"/>
    <property type="molecule type" value="Genomic_DNA"/>
</dbReference>
<evidence type="ECO:0000256" key="1">
    <source>
        <dbReference type="ARBA" id="ARBA00022491"/>
    </source>
</evidence>
<keyword evidence="2" id="KW-0805">Transcription regulation</keyword>
<keyword evidence="1" id="KW-0678">Repressor</keyword>
<dbReference type="Gene3D" id="1.10.1660.10">
    <property type="match status" value="1"/>
</dbReference>
<dbReference type="AlphaFoldDB" id="A0A160IMQ1"/>
<dbReference type="InterPro" id="IPR000551">
    <property type="entry name" value="MerR-type_HTH_dom"/>
</dbReference>
<protein>
    <recommendedName>
        <fullName evidence="6">HTH merR-type domain-containing protein</fullName>
    </recommendedName>
</protein>
<dbReference type="InterPro" id="IPR009061">
    <property type="entry name" value="DNA-bd_dom_put_sf"/>
</dbReference>
<dbReference type="InterPro" id="IPR047057">
    <property type="entry name" value="MerR_fam"/>
</dbReference>
<keyword evidence="3" id="KW-0238">DNA-binding</keyword>
<evidence type="ECO:0000256" key="3">
    <source>
        <dbReference type="ARBA" id="ARBA00023125"/>
    </source>
</evidence>
<dbReference type="GO" id="GO:0003700">
    <property type="term" value="F:DNA-binding transcription factor activity"/>
    <property type="evidence" value="ECO:0007669"/>
    <property type="project" value="InterPro"/>
</dbReference>
<keyword evidence="4" id="KW-0804">Transcription</keyword>
<dbReference type="PANTHER" id="PTHR30204">
    <property type="entry name" value="REDOX-CYCLING DRUG-SENSING TRANSCRIPTIONAL ACTIVATOR SOXR"/>
    <property type="match status" value="1"/>
</dbReference>
<dbReference type="PANTHER" id="PTHR30204:SF69">
    <property type="entry name" value="MERR-FAMILY TRANSCRIPTIONAL REGULATOR"/>
    <property type="match status" value="1"/>
</dbReference>
<evidence type="ECO:0000256" key="2">
    <source>
        <dbReference type="ARBA" id="ARBA00023015"/>
    </source>
</evidence>
<dbReference type="SMART" id="SM00422">
    <property type="entry name" value="HTH_MERR"/>
    <property type="match status" value="1"/>
</dbReference>
<evidence type="ECO:0000313" key="8">
    <source>
        <dbReference type="Proteomes" id="UP000076623"/>
    </source>
</evidence>
<dbReference type="GO" id="GO:0003677">
    <property type="term" value="F:DNA binding"/>
    <property type="evidence" value="ECO:0007669"/>
    <property type="project" value="UniProtKB-KW"/>
</dbReference>
<dbReference type="PROSITE" id="PS50937">
    <property type="entry name" value="HTH_MERR_2"/>
    <property type="match status" value="1"/>
</dbReference>
<evidence type="ECO:0000256" key="5">
    <source>
        <dbReference type="SAM" id="Coils"/>
    </source>
</evidence>
<dbReference type="Pfam" id="PF13411">
    <property type="entry name" value="MerR_1"/>
    <property type="match status" value="1"/>
</dbReference>
<feature type="domain" description="HTH merR-type" evidence="6">
    <location>
        <begin position="6"/>
        <end position="76"/>
    </location>
</feature>
<dbReference type="KEGG" id="fpn:ABE65_011855"/>
<keyword evidence="5" id="KW-0175">Coiled coil</keyword>
<proteinExistence type="predicted"/>